<dbReference type="GO" id="GO:0005829">
    <property type="term" value="C:cytosol"/>
    <property type="evidence" value="ECO:0007669"/>
    <property type="project" value="TreeGrafter"/>
</dbReference>
<evidence type="ECO:0000259" key="4">
    <source>
        <dbReference type="Pfam" id="PF02576"/>
    </source>
</evidence>
<reference evidence="5 6" key="1">
    <citation type="submission" date="2016-07" db="EMBL/GenBank/DDBJ databases">
        <title>Draft genome sequence of Prauserella sp. YIM 121212, isolated from alkaline soil.</title>
        <authorList>
            <person name="Ruckert C."/>
            <person name="Albersmeier A."/>
            <person name="Jiang C.-L."/>
            <person name="Jiang Y."/>
            <person name="Kalinowski J."/>
            <person name="Schneider O."/>
            <person name="Winkler A."/>
            <person name="Zotchev S.B."/>
        </authorList>
    </citation>
    <scope>NUCLEOTIDE SEQUENCE [LARGE SCALE GENOMIC DNA]</scope>
    <source>
        <strain evidence="5 6">YIM 121212</strain>
    </source>
</reference>
<comment type="function">
    <text evidence="3">Required for maturation of 30S ribosomal subunits.</text>
</comment>
<dbReference type="HAMAP" id="MF_01077">
    <property type="entry name" value="RimP"/>
    <property type="match status" value="1"/>
</dbReference>
<dbReference type="InterPro" id="IPR035956">
    <property type="entry name" value="RimP_N_sf"/>
</dbReference>
<comment type="caution">
    <text evidence="5">The sequence shown here is derived from an EMBL/GenBank/DDBJ whole genome shotgun (WGS) entry which is preliminary data.</text>
</comment>
<dbReference type="SUPFAM" id="SSF75420">
    <property type="entry name" value="YhbC-like, N-terminal domain"/>
    <property type="match status" value="1"/>
</dbReference>
<evidence type="ECO:0000313" key="5">
    <source>
        <dbReference type="EMBL" id="PXY30728.1"/>
    </source>
</evidence>
<dbReference type="RefSeq" id="WP_110338819.1">
    <property type="nucleotide sequence ID" value="NZ_MASU01000007.1"/>
</dbReference>
<accession>A0A318LKA5</accession>
<dbReference type="NCBIfam" id="NF000930">
    <property type="entry name" value="PRK00092.2-2"/>
    <property type="match status" value="1"/>
</dbReference>
<name>A0A318LKA5_9PSEU</name>
<dbReference type="OrthoDB" id="9805006at2"/>
<keyword evidence="6" id="KW-1185">Reference proteome</keyword>
<evidence type="ECO:0000256" key="3">
    <source>
        <dbReference type="HAMAP-Rule" id="MF_01077"/>
    </source>
</evidence>
<dbReference type="Proteomes" id="UP000247892">
    <property type="component" value="Unassembled WGS sequence"/>
</dbReference>
<dbReference type="PANTHER" id="PTHR33867">
    <property type="entry name" value="RIBOSOME MATURATION FACTOR RIMP"/>
    <property type="match status" value="1"/>
</dbReference>
<organism evidence="5 6">
    <name type="scientific">Prauserella flavalba</name>
    <dbReference type="NCBI Taxonomy" id="1477506"/>
    <lineage>
        <taxon>Bacteria</taxon>
        <taxon>Bacillati</taxon>
        <taxon>Actinomycetota</taxon>
        <taxon>Actinomycetes</taxon>
        <taxon>Pseudonocardiales</taxon>
        <taxon>Pseudonocardiaceae</taxon>
        <taxon>Prauserella</taxon>
    </lineage>
</organism>
<protein>
    <recommendedName>
        <fullName evidence="3">Ribosome maturation factor RimP</fullName>
    </recommendedName>
</protein>
<keyword evidence="2 3" id="KW-0690">Ribosome biogenesis</keyword>
<evidence type="ECO:0000256" key="1">
    <source>
        <dbReference type="ARBA" id="ARBA00022490"/>
    </source>
</evidence>
<feature type="domain" description="Ribosome maturation factor RimP N-terminal" evidence="4">
    <location>
        <begin position="13"/>
        <end position="85"/>
    </location>
</feature>
<sequence length="179" mass="19146">MPNELASRLEPVVAEAVTAAGFDLDALDVQQAGRRKLVKVVVDGDDGVGLDEVAEVSRAVSAVLDAHDHLIAGAYTLEVTSPGVDRPLTAKRHWRRAKFRLVRVTPTEGAEFVGRVGEAGESSARVLVGGTVRDVHYADVAKAVIEIEFKQPPAEELKLLEADACGKIDENAGPKEESR</sequence>
<dbReference type="EMBL" id="MASU01000007">
    <property type="protein sequence ID" value="PXY30728.1"/>
    <property type="molecule type" value="Genomic_DNA"/>
</dbReference>
<dbReference type="InterPro" id="IPR003728">
    <property type="entry name" value="Ribosome_maturation_RimP"/>
</dbReference>
<dbReference type="Gene3D" id="3.30.300.70">
    <property type="entry name" value="RimP-like superfamily, N-terminal"/>
    <property type="match status" value="1"/>
</dbReference>
<proteinExistence type="inferred from homology"/>
<comment type="subcellular location">
    <subcellularLocation>
        <location evidence="3">Cytoplasm</location>
    </subcellularLocation>
</comment>
<evidence type="ECO:0000256" key="2">
    <source>
        <dbReference type="ARBA" id="ARBA00022517"/>
    </source>
</evidence>
<gene>
    <name evidence="3" type="primary">rimP</name>
    <name evidence="5" type="ORF">BA062_19505</name>
</gene>
<keyword evidence="1 3" id="KW-0963">Cytoplasm</keyword>
<dbReference type="InterPro" id="IPR028989">
    <property type="entry name" value="RimP_N"/>
</dbReference>
<dbReference type="GO" id="GO:0000028">
    <property type="term" value="P:ribosomal small subunit assembly"/>
    <property type="evidence" value="ECO:0007669"/>
    <property type="project" value="TreeGrafter"/>
</dbReference>
<dbReference type="AlphaFoldDB" id="A0A318LKA5"/>
<dbReference type="PANTHER" id="PTHR33867:SF1">
    <property type="entry name" value="RIBOSOME MATURATION FACTOR RIMP"/>
    <property type="match status" value="1"/>
</dbReference>
<evidence type="ECO:0000313" key="6">
    <source>
        <dbReference type="Proteomes" id="UP000247892"/>
    </source>
</evidence>
<comment type="similarity">
    <text evidence="3">Belongs to the RimP family.</text>
</comment>
<dbReference type="GO" id="GO:0006412">
    <property type="term" value="P:translation"/>
    <property type="evidence" value="ECO:0007669"/>
    <property type="project" value="TreeGrafter"/>
</dbReference>
<dbReference type="Pfam" id="PF02576">
    <property type="entry name" value="RimP_N"/>
    <property type="match status" value="1"/>
</dbReference>